<evidence type="ECO:0000313" key="2">
    <source>
        <dbReference type="EMBL" id="AZQ63846.1"/>
    </source>
</evidence>
<dbReference type="Gene3D" id="3.40.50.150">
    <property type="entry name" value="Vaccinia Virus protein VP39"/>
    <property type="match status" value="1"/>
</dbReference>
<evidence type="ECO:0000313" key="3">
    <source>
        <dbReference type="Proteomes" id="UP000267268"/>
    </source>
</evidence>
<dbReference type="RefSeq" id="WP_126616952.1">
    <property type="nucleotide sequence ID" value="NZ_CP034562.1"/>
</dbReference>
<dbReference type="KEGG" id="fll:EI427_16910"/>
<evidence type="ECO:0000259" key="1">
    <source>
        <dbReference type="Pfam" id="PF08241"/>
    </source>
</evidence>
<feature type="domain" description="Methyltransferase type 11" evidence="1">
    <location>
        <begin position="54"/>
        <end position="150"/>
    </location>
</feature>
<sequence>MNNQEINQKNKEIWNANAENWDSYMGEMGNRWHNDLIAPQSVELLNLKEGDKLLDVGCGNGLFARRMAKLGIKVTAFDFAQVNIDKAKKYSTKNIDYKVLDATEEVDLLSLGEGGFQGAVSHMTLMDMPTLGVLFASLSKLLIKNGVFVFSIQHPVFNSNSASEDERNNLILSEYIQKENYMGMAVPGQEHEQYYFHRPISTYFELAFKNGFVVDGYVEPTFSKEQDSFYSKFPPVLLVRLRKL</sequence>
<proteinExistence type="predicted"/>
<dbReference type="CDD" id="cd02440">
    <property type="entry name" value="AdoMet_MTases"/>
    <property type="match status" value="1"/>
</dbReference>
<dbReference type="AlphaFoldDB" id="A0A3S9P6L9"/>
<keyword evidence="2" id="KW-0808">Transferase</keyword>
<name>A0A3S9P6L9_9BACT</name>
<protein>
    <submittedName>
        <fullName evidence="2">Methyltransferase domain-containing protein</fullName>
    </submittedName>
</protein>
<dbReference type="OrthoDB" id="9791837at2"/>
<organism evidence="2 3">
    <name type="scientific">Flammeovirga pectinis</name>
    <dbReference type="NCBI Taxonomy" id="2494373"/>
    <lineage>
        <taxon>Bacteria</taxon>
        <taxon>Pseudomonadati</taxon>
        <taxon>Bacteroidota</taxon>
        <taxon>Cytophagia</taxon>
        <taxon>Cytophagales</taxon>
        <taxon>Flammeovirgaceae</taxon>
        <taxon>Flammeovirga</taxon>
    </lineage>
</organism>
<keyword evidence="3" id="KW-1185">Reference proteome</keyword>
<reference evidence="2 3" key="1">
    <citation type="submission" date="2018-12" db="EMBL/GenBank/DDBJ databases">
        <title>Flammeovirga pectinis sp. nov., isolated from the gut of the Korean scallop, Patinopecten yessoensis.</title>
        <authorList>
            <person name="Bae J.-W."/>
            <person name="Jeong Y.-S."/>
            <person name="Kang W."/>
        </authorList>
    </citation>
    <scope>NUCLEOTIDE SEQUENCE [LARGE SCALE GENOMIC DNA]</scope>
    <source>
        <strain evidence="2 3">L12M1</strain>
    </source>
</reference>
<dbReference type="InterPro" id="IPR029063">
    <property type="entry name" value="SAM-dependent_MTases_sf"/>
</dbReference>
<gene>
    <name evidence="2" type="ORF">EI427_16910</name>
</gene>
<dbReference type="Pfam" id="PF08241">
    <property type="entry name" value="Methyltransf_11"/>
    <property type="match status" value="1"/>
</dbReference>
<dbReference type="Proteomes" id="UP000267268">
    <property type="component" value="Chromosome 1"/>
</dbReference>
<dbReference type="EMBL" id="CP034562">
    <property type="protein sequence ID" value="AZQ63846.1"/>
    <property type="molecule type" value="Genomic_DNA"/>
</dbReference>
<dbReference type="PANTHER" id="PTHR43861">
    <property type="entry name" value="TRANS-ACONITATE 2-METHYLTRANSFERASE-RELATED"/>
    <property type="match status" value="1"/>
</dbReference>
<dbReference type="GO" id="GO:0008757">
    <property type="term" value="F:S-adenosylmethionine-dependent methyltransferase activity"/>
    <property type="evidence" value="ECO:0007669"/>
    <property type="project" value="InterPro"/>
</dbReference>
<dbReference type="InterPro" id="IPR013216">
    <property type="entry name" value="Methyltransf_11"/>
</dbReference>
<dbReference type="GO" id="GO:0032259">
    <property type="term" value="P:methylation"/>
    <property type="evidence" value="ECO:0007669"/>
    <property type="project" value="UniProtKB-KW"/>
</dbReference>
<keyword evidence="2" id="KW-0489">Methyltransferase</keyword>
<accession>A0A3S9P6L9</accession>
<dbReference type="SUPFAM" id="SSF53335">
    <property type="entry name" value="S-adenosyl-L-methionine-dependent methyltransferases"/>
    <property type="match status" value="1"/>
</dbReference>